<dbReference type="EMBL" id="JBHSQK010000110">
    <property type="protein sequence ID" value="MFC5952567.1"/>
    <property type="molecule type" value="Genomic_DNA"/>
</dbReference>
<evidence type="ECO:0000256" key="2">
    <source>
        <dbReference type="ARBA" id="ARBA00009077"/>
    </source>
</evidence>
<comment type="cofactor">
    <cofactor evidence="1 4">
        <name>pyridoxal 5'-phosphate</name>
        <dbReference type="ChEBI" id="CHEBI:597326"/>
    </cofactor>
</comment>
<dbReference type="InterPro" id="IPR054542">
    <property type="entry name" value="Cys_met_metab_PP"/>
</dbReference>
<evidence type="ECO:0000313" key="5">
    <source>
        <dbReference type="EMBL" id="MFC5952567.1"/>
    </source>
</evidence>
<dbReference type="PROSITE" id="PS00868">
    <property type="entry name" value="CYS_MET_METAB_PP"/>
    <property type="match status" value="1"/>
</dbReference>
<keyword evidence="3 4" id="KW-0663">Pyridoxal phosphate</keyword>
<gene>
    <name evidence="5" type="ORF">ACFQH9_30315</name>
</gene>
<dbReference type="InterPro" id="IPR000277">
    <property type="entry name" value="Cys/Met-Metab_PyrdxlP-dep_enz"/>
</dbReference>
<dbReference type="SUPFAM" id="SSF53383">
    <property type="entry name" value="PLP-dependent transferases"/>
    <property type="match status" value="1"/>
</dbReference>
<sequence length="391" mass="41878">MTWGEPPEKIQCRVEIRGLRLERMRVPFELHPSTLAIHAGRGDRVLGGPLNPPVVLASNFHGGAYAREQGSPAWAALEEAVGTLEGGTATAFASGIGAAAAIMETLPAGAKVVGPAAGYAWTRSLLRERAKKGRIVLSEVDTTDTAATLAAAKDAALLWLESPSNPLIEITELDRILPALRDEPVKVVVDSTFATPLLQQPLTMGADFSLHSATKFIGGHSDLMLGIISTRDADDEAHLTHARAQTGATPGALEAWLALRGLRSLPVRLETAQRSAMTLAERLADHPLVTRVHYSGLPHDPGHERARRFMTGFGAMLSIQLDSTEDQAEAVCKRVEVFTHAKSLGGIESLIDRRARYTGSSAPGTLLRLSIGCEHINDLWADLRTALDSVN</sequence>
<proteinExistence type="inferred from homology"/>
<evidence type="ECO:0000256" key="1">
    <source>
        <dbReference type="ARBA" id="ARBA00001933"/>
    </source>
</evidence>
<name>A0ABW1IG38_9PSEU</name>
<comment type="similarity">
    <text evidence="2 4">Belongs to the trans-sulfuration enzymes family.</text>
</comment>
<dbReference type="Pfam" id="PF01053">
    <property type="entry name" value="Cys_Met_Meta_PP"/>
    <property type="match status" value="1"/>
</dbReference>
<dbReference type="PANTHER" id="PTHR11808:SF15">
    <property type="entry name" value="CYSTATHIONINE GAMMA-LYASE"/>
    <property type="match status" value="1"/>
</dbReference>
<accession>A0ABW1IG38</accession>
<organism evidence="5 6">
    <name type="scientific">Pseudonocardia lutea</name>
    <dbReference type="NCBI Taxonomy" id="2172015"/>
    <lineage>
        <taxon>Bacteria</taxon>
        <taxon>Bacillati</taxon>
        <taxon>Actinomycetota</taxon>
        <taxon>Actinomycetes</taxon>
        <taxon>Pseudonocardiales</taxon>
        <taxon>Pseudonocardiaceae</taxon>
        <taxon>Pseudonocardia</taxon>
    </lineage>
</organism>
<evidence type="ECO:0000313" key="6">
    <source>
        <dbReference type="Proteomes" id="UP001596119"/>
    </source>
</evidence>
<reference evidence="6" key="1">
    <citation type="journal article" date="2019" name="Int. J. Syst. Evol. Microbiol.">
        <title>The Global Catalogue of Microorganisms (GCM) 10K type strain sequencing project: providing services to taxonomists for standard genome sequencing and annotation.</title>
        <authorList>
            <consortium name="The Broad Institute Genomics Platform"/>
            <consortium name="The Broad Institute Genome Sequencing Center for Infectious Disease"/>
            <person name="Wu L."/>
            <person name="Ma J."/>
        </authorList>
    </citation>
    <scope>NUCLEOTIDE SEQUENCE [LARGE SCALE GENOMIC DNA]</scope>
    <source>
        <strain evidence="6">CGMCC 4.7397</strain>
    </source>
</reference>
<dbReference type="InterPro" id="IPR015421">
    <property type="entry name" value="PyrdxlP-dep_Trfase_major"/>
</dbReference>
<evidence type="ECO:0000256" key="3">
    <source>
        <dbReference type="ARBA" id="ARBA00022898"/>
    </source>
</evidence>
<evidence type="ECO:0000256" key="4">
    <source>
        <dbReference type="RuleBase" id="RU362118"/>
    </source>
</evidence>
<dbReference type="Gene3D" id="3.40.640.10">
    <property type="entry name" value="Type I PLP-dependent aspartate aminotransferase-like (Major domain)"/>
    <property type="match status" value="1"/>
</dbReference>
<dbReference type="RefSeq" id="WP_379571572.1">
    <property type="nucleotide sequence ID" value="NZ_JBHSQK010000110.1"/>
</dbReference>
<dbReference type="InterPro" id="IPR015422">
    <property type="entry name" value="PyrdxlP-dep_Trfase_small"/>
</dbReference>
<dbReference type="PIRSF" id="PIRSF001434">
    <property type="entry name" value="CGS"/>
    <property type="match status" value="1"/>
</dbReference>
<dbReference type="InterPro" id="IPR015424">
    <property type="entry name" value="PyrdxlP-dep_Trfase"/>
</dbReference>
<dbReference type="PANTHER" id="PTHR11808">
    <property type="entry name" value="TRANS-SULFURATION ENZYME FAMILY MEMBER"/>
    <property type="match status" value="1"/>
</dbReference>
<comment type="caution">
    <text evidence="5">The sequence shown here is derived from an EMBL/GenBank/DDBJ whole genome shotgun (WGS) entry which is preliminary data.</text>
</comment>
<protein>
    <submittedName>
        <fullName evidence="5">Trans-sulfuration enzyme family protein</fullName>
    </submittedName>
</protein>
<keyword evidence="6" id="KW-1185">Reference proteome</keyword>
<dbReference type="Proteomes" id="UP001596119">
    <property type="component" value="Unassembled WGS sequence"/>
</dbReference>
<dbReference type="Gene3D" id="3.90.1150.10">
    <property type="entry name" value="Aspartate Aminotransferase, domain 1"/>
    <property type="match status" value="1"/>
</dbReference>